<feature type="region of interest" description="Disordered" evidence="1">
    <location>
        <begin position="291"/>
        <end position="316"/>
    </location>
</feature>
<dbReference type="AlphaFoldDB" id="A0A979FK03"/>
<reference evidence="3" key="1">
    <citation type="submission" date="2025-08" db="UniProtKB">
        <authorList>
            <consortium name="RefSeq"/>
        </authorList>
    </citation>
    <scope>IDENTIFICATION</scope>
</reference>
<feature type="compositionally biased region" description="Acidic residues" evidence="1">
    <location>
        <begin position="302"/>
        <end position="312"/>
    </location>
</feature>
<feature type="compositionally biased region" description="Basic and acidic residues" evidence="1">
    <location>
        <begin position="110"/>
        <end position="154"/>
    </location>
</feature>
<dbReference type="Proteomes" id="UP000694843">
    <property type="component" value="Unplaced"/>
</dbReference>
<feature type="region of interest" description="Disordered" evidence="1">
    <location>
        <begin position="84"/>
        <end position="265"/>
    </location>
</feature>
<dbReference type="RefSeq" id="XP_047737321.1">
    <property type="nucleotide sequence ID" value="XM_047881365.1"/>
</dbReference>
<dbReference type="GeneID" id="108666981"/>
<sequence length="447" mass="49610">MADDNKAGGGELNDNNTQEEMDVGNEKDPEKCVVNGGENGVRNSEEKLTVADNDEGMEDLEESKTEGAEDERCLTQEETLVEFHDEATAGESTEVAETEDKPYETPFEIEDTKKSGLHEVEPTDKNPAREEITENIEEKENLRPASIEKNEHPQECLSVSAAKEAETENNLENEVASPQDAKKSLEDTDKSPLNAEISTESTNKSPDDAEESPRSAEKSPHVVKISSQSAEKSSLRLDQSPYRSVISPYRSESSGKPEEDDAPIEKRVKLSSVEIRIPNLKAQLNNIIKETEETVQAPPPVEDSEEVQEIGEDGQVYHTWRPKGRYELEHTEIMREEVVPISVSDVPEPPPVVQQQSEPQPEPDAAERDEQQQQQQQLGEGGPLIIQTHLPNGELGSPIEIPEGIPLLARILPPEEDSSREKIPLERLFTPATDSGEITPRKKKKVP</sequence>
<dbReference type="KEGG" id="hazt:108666981"/>
<feature type="region of interest" description="Disordered" evidence="1">
    <location>
        <begin position="1"/>
        <end position="72"/>
    </location>
</feature>
<protein>
    <submittedName>
        <fullName evidence="3">Pinin</fullName>
    </submittedName>
</protein>
<name>A0A979FK03_HYAAZ</name>
<feature type="non-terminal residue" evidence="3">
    <location>
        <position position="447"/>
    </location>
</feature>
<accession>A0A979FK03</accession>
<evidence type="ECO:0000313" key="2">
    <source>
        <dbReference type="Proteomes" id="UP000694843"/>
    </source>
</evidence>
<feature type="compositionally biased region" description="Basic and acidic residues" evidence="1">
    <location>
        <begin position="205"/>
        <end position="220"/>
    </location>
</feature>
<evidence type="ECO:0000256" key="1">
    <source>
        <dbReference type="SAM" id="MobiDB-lite"/>
    </source>
</evidence>
<feature type="region of interest" description="Disordered" evidence="1">
    <location>
        <begin position="412"/>
        <end position="447"/>
    </location>
</feature>
<gene>
    <name evidence="3" type="primary">LOC108666981</name>
</gene>
<dbReference type="OrthoDB" id="300641at2759"/>
<proteinExistence type="predicted"/>
<evidence type="ECO:0000313" key="3">
    <source>
        <dbReference type="RefSeq" id="XP_047737321.1"/>
    </source>
</evidence>
<feature type="compositionally biased region" description="Acidic residues" evidence="1">
    <location>
        <begin position="52"/>
        <end position="61"/>
    </location>
</feature>
<feature type="compositionally biased region" description="Basic and acidic residues" evidence="1">
    <location>
        <begin position="62"/>
        <end position="72"/>
    </location>
</feature>
<feature type="compositionally biased region" description="Basic and acidic residues" evidence="1">
    <location>
        <begin position="253"/>
        <end position="265"/>
    </location>
</feature>
<organism evidence="2 3">
    <name type="scientific">Hyalella azteca</name>
    <name type="common">Amphipod</name>
    <dbReference type="NCBI Taxonomy" id="294128"/>
    <lineage>
        <taxon>Eukaryota</taxon>
        <taxon>Metazoa</taxon>
        <taxon>Ecdysozoa</taxon>
        <taxon>Arthropoda</taxon>
        <taxon>Crustacea</taxon>
        <taxon>Multicrustacea</taxon>
        <taxon>Malacostraca</taxon>
        <taxon>Eumalacostraca</taxon>
        <taxon>Peracarida</taxon>
        <taxon>Amphipoda</taxon>
        <taxon>Senticaudata</taxon>
        <taxon>Talitrida</taxon>
        <taxon>Talitroidea</taxon>
        <taxon>Hyalellidae</taxon>
        <taxon>Hyalella</taxon>
    </lineage>
</organism>
<feature type="region of interest" description="Disordered" evidence="1">
    <location>
        <begin position="340"/>
        <end position="400"/>
    </location>
</feature>
<feature type="compositionally biased region" description="Basic and acidic residues" evidence="1">
    <location>
        <begin position="180"/>
        <end position="190"/>
    </location>
</feature>
<keyword evidence="2" id="KW-1185">Reference proteome</keyword>